<dbReference type="PROSITE" id="PS51375">
    <property type="entry name" value="PPR"/>
    <property type="match status" value="7"/>
</dbReference>
<dbReference type="FunFam" id="1.25.40.10:FF:000031">
    <property type="entry name" value="Pentatricopeptide repeat-containing protein mitochondrial"/>
    <property type="match status" value="2"/>
</dbReference>
<dbReference type="FunFam" id="1.25.40.10:FF:000158">
    <property type="entry name" value="pentatricopeptide repeat-containing protein At2g33680"/>
    <property type="match status" value="1"/>
</dbReference>
<feature type="repeat" description="PPR" evidence="2">
    <location>
        <begin position="184"/>
        <end position="218"/>
    </location>
</feature>
<dbReference type="InterPro" id="IPR002885">
    <property type="entry name" value="PPR_rpt"/>
</dbReference>
<sequence>MSRTAATTIMVDKNTRVQTLVSLLMDCAEQKDLERGLEIHVEIARLHLLEMDFYIGSTLINMYGKCGSLLNAQEVFDSLKLRNIVAWNSLISNFVQNGFGKRALAFLDRMQGEGMNADAFTLTTCVKACASIKDIPKGCEIHAEISRKGFSTSLFVGNTLIDMYVKFGMLENAHEVFQMLLIRNVVTWTALITGYAQYECGEKALKCFEQMICEGIPPNGATYASMLKACCSIGAIRNGIQMHVDIAHRNLLITDVCIGSSLVDMYTKCGLQSEARRVFDMLQKKNVVTWTALISGYVKHEQNEDALDCFEQMQAENVAPNVVTFLCCLKACGNVGALFLGNEIHAEIARIGLSKGNLALDTALVCMYVKCGLLAKAQEVFDRLPFRDDVSWSALIASYADQECGEAALYCFEQMQMEGIFLDPVTIACSLKACTNIRAIRKGQEIHAKYIEDRVEAAGLAVSSALIDFHCKCSSLSSAQEVFDMLTQKDVVSWNALMGGYMQHDRAEDVLSCYTDMQLDGVIPDAVTFVYALKACGMLMAIDKGTLIHTEVEKNGLLTTELAVGNAVVDMYGKCGFLDKAKEVFDILLMKNVVTWNALVGGFSQYERDEEALKLFEDMQLHGVIPNAVTYTCALKACGNLGAGDKGSEIHREITKQRLLLTDPFVGSALVDMYAKCGLLSKGKEVFDALPVLNTITWNALITGYSQCGEVDTVLFCVDRMVESELEPDSVTLMNIINSCSHAGLVEVSLACFQFMHEYAVDHTVGQYTSMIDLLGRAGQLEGALLMLWKGPFHPNVITWLVLLSGCRKWGNLELGKYAFDQALFLDEKYAAAYIGMYNLYADADMQGDAATFKTTEICHECASSLLM</sequence>
<dbReference type="Pfam" id="PF13041">
    <property type="entry name" value="PPR_2"/>
    <property type="match status" value="6"/>
</dbReference>
<reference evidence="3" key="1">
    <citation type="submission" date="2021-08" db="EMBL/GenBank/DDBJ databases">
        <title>WGS assembly of Ceratopteris richardii.</title>
        <authorList>
            <person name="Marchant D.B."/>
            <person name="Chen G."/>
            <person name="Jenkins J."/>
            <person name="Shu S."/>
            <person name="Leebens-Mack J."/>
            <person name="Grimwood J."/>
            <person name="Schmutz J."/>
            <person name="Soltis P."/>
            <person name="Soltis D."/>
            <person name="Chen Z.-H."/>
        </authorList>
    </citation>
    <scope>NUCLEOTIDE SEQUENCE</scope>
    <source>
        <strain evidence="3">Whitten #5841</strain>
        <tissue evidence="3">Leaf</tissue>
    </source>
</reference>
<dbReference type="GO" id="GO:0003723">
    <property type="term" value="F:RNA binding"/>
    <property type="evidence" value="ECO:0007669"/>
    <property type="project" value="InterPro"/>
</dbReference>
<dbReference type="OrthoDB" id="1934782at2759"/>
<feature type="repeat" description="PPR" evidence="2">
    <location>
        <begin position="388"/>
        <end position="422"/>
    </location>
</feature>
<dbReference type="EMBL" id="CM035422">
    <property type="protein sequence ID" value="KAH7373055.1"/>
    <property type="molecule type" value="Genomic_DNA"/>
</dbReference>
<keyword evidence="4" id="KW-1185">Reference proteome</keyword>
<protein>
    <recommendedName>
        <fullName evidence="5">Pentatricopeptide repeat-containing protein</fullName>
    </recommendedName>
</protein>
<feature type="repeat" description="PPR" evidence="2">
    <location>
        <begin position="490"/>
        <end position="524"/>
    </location>
</feature>
<feature type="repeat" description="PPR" evidence="2">
    <location>
        <begin position="286"/>
        <end position="320"/>
    </location>
</feature>
<dbReference type="InterPro" id="IPR011990">
    <property type="entry name" value="TPR-like_helical_dom_sf"/>
</dbReference>
<evidence type="ECO:0008006" key="5">
    <source>
        <dbReference type="Google" id="ProtNLM"/>
    </source>
</evidence>
<dbReference type="FunFam" id="1.25.40.10:FF:000285">
    <property type="entry name" value="Pentatricopeptide repeat-containing protein, chloroplastic"/>
    <property type="match status" value="2"/>
</dbReference>
<organism evidence="3 4">
    <name type="scientific">Ceratopteris richardii</name>
    <name type="common">Triangle waterfern</name>
    <dbReference type="NCBI Taxonomy" id="49495"/>
    <lineage>
        <taxon>Eukaryota</taxon>
        <taxon>Viridiplantae</taxon>
        <taxon>Streptophyta</taxon>
        <taxon>Embryophyta</taxon>
        <taxon>Tracheophyta</taxon>
        <taxon>Polypodiopsida</taxon>
        <taxon>Polypodiidae</taxon>
        <taxon>Polypodiales</taxon>
        <taxon>Pteridineae</taxon>
        <taxon>Pteridaceae</taxon>
        <taxon>Parkerioideae</taxon>
        <taxon>Ceratopteris</taxon>
    </lineage>
</organism>
<name>A0A8T2SXE1_CERRI</name>
<keyword evidence="1" id="KW-0677">Repeat</keyword>
<dbReference type="AlphaFoldDB" id="A0A8T2SXE1"/>
<accession>A0A8T2SXE1</accession>
<dbReference type="PANTHER" id="PTHR47926:SF382">
    <property type="entry name" value="PENTACOTRIPEPTIDE-REPEAT REGION OF PRORP DOMAIN-CONTAINING PROTEIN"/>
    <property type="match status" value="1"/>
</dbReference>
<dbReference type="Proteomes" id="UP000825935">
    <property type="component" value="Chromosome 17"/>
</dbReference>
<dbReference type="Gene3D" id="1.25.40.10">
    <property type="entry name" value="Tetratricopeptide repeat domain"/>
    <property type="match status" value="7"/>
</dbReference>
<gene>
    <name evidence="3" type="ORF">KP509_17G035100</name>
</gene>
<evidence type="ECO:0000256" key="2">
    <source>
        <dbReference type="PROSITE-ProRule" id="PRU00708"/>
    </source>
</evidence>
<dbReference type="Pfam" id="PF01535">
    <property type="entry name" value="PPR"/>
    <property type="match status" value="5"/>
</dbReference>
<evidence type="ECO:0000313" key="3">
    <source>
        <dbReference type="EMBL" id="KAH7373055.1"/>
    </source>
</evidence>
<evidence type="ECO:0000313" key="4">
    <source>
        <dbReference type="Proteomes" id="UP000825935"/>
    </source>
</evidence>
<dbReference type="GO" id="GO:0009451">
    <property type="term" value="P:RNA modification"/>
    <property type="evidence" value="ECO:0007669"/>
    <property type="project" value="InterPro"/>
</dbReference>
<dbReference type="NCBIfam" id="TIGR00756">
    <property type="entry name" value="PPR"/>
    <property type="match status" value="7"/>
</dbReference>
<feature type="repeat" description="PPR" evidence="2">
    <location>
        <begin position="694"/>
        <end position="728"/>
    </location>
</feature>
<evidence type="ECO:0000256" key="1">
    <source>
        <dbReference type="ARBA" id="ARBA00022737"/>
    </source>
</evidence>
<dbReference type="PANTHER" id="PTHR47926">
    <property type="entry name" value="PENTATRICOPEPTIDE REPEAT-CONTAINING PROTEIN"/>
    <property type="match status" value="1"/>
</dbReference>
<feature type="repeat" description="PPR" evidence="2">
    <location>
        <begin position="83"/>
        <end position="117"/>
    </location>
</feature>
<proteinExistence type="predicted"/>
<dbReference type="InterPro" id="IPR046960">
    <property type="entry name" value="PPR_At4g14850-like_plant"/>
</dbReference>
<comment type="caution">
    <text evidence="3">The sequence shown here is derived from an EMBL/GenBank/DDBJ whole genome shotgun (WGS) entry which is preliminary data.</text>
</comment>
<feature type="repeat" description="PPR" evidence="2">
    <location>
        <begin position="592"/>
        <end position="626"/>
    </location>
</feature>
<dbReference type="GO" id="GO:0048731">
    <property type="term" value="P:system development"/>
    <property type="evidence" value="ECO:0007669"/>
    <property type="project" value="UniProtKB-ARBA"/>
</dbReference>